<dbReference type="SUPFAM" id="SSF46557">
    <property type="entry name" value="GreA transcript cleavage protein, N-terminal domain"/>
    <property type="match status" value="1"/>
</dbReference>
<dbReference type="NCBIfam" id="TIGR01462">
    <property type="entry name" value="greA"/>
    <property type="match status" value="1"/>
</dbReference>
<evidence type="ECO:0000256" key="2">
    <source>
        <dbReference type="ARBA" id="ARBA00013729"/>
    </source>
</evidence>
<evidence type="ECO:0000256" key="8">
    <source>
        <dbReference type="HAMAP-Rule" id="MF_00105"/>
    </source>
</evidence>
<gene>
    <name evidence="8" type="primary">greA</name>
    <name evidence="12" type="ORF">A2Z22_01155</name>
</gene>
<reference evidence="12 13" key="1">
    <citation type="journal article" date="2016" name="Nat. Commun.">
        <title>Thousands of microbial genomes shed light on interconnected biogeochemical processes in an aquifer system.</title>
        <authorList>
            <person name="Anantharaman K."/>
            <person name="Brown C.T."/>
            <person name="Hug L.A."/>
            <person name="Sharon I."/>
            <person name="Castelle C.J."/>
            <person name="Probst A.J."/>
            <person name="Thomas B.C."/>
            <person name="Singh A."/>
            <person name="Wilkins M.J."/>
            <person name="Karaoz U."/>
            <person name="Brodie E.L."/>
            <person name="Williams K.H."/>
            <person name="Hubbard S.S."/>
            <person name="Banfield J.F."/>
        </authorList>
    </citation>
    <scope>NUCLEOTIDE SEQUENCE [LARGE SCALE GENOMIC DNA]</scope>
</reference>
<dbReference type="InterPro" id="IPR023459">
    <property type="entry name" value="Tscrpt_elong_fac_GreA/B_fam"/>
</dbReference>
<dbReference type="InterPro" id="IPR022691">
    <property type="entry name" value="Tscrpt_elong_fac_GreA/B_N"/>
</dbReference>
<dbReference type="GO" id="GO:0070063">
    <property type="term" value="F:RNA polymerase binding"/>
    <property type="evidence" value="ECO:0007669"/>
    <property type="project" value="InterPro"/>
</dbReference>
<dbReference type="InterPro" id="IPR036805">
    <property type="entry name" value="Tscrpt_elong_fac_GreA/B_N_sf"/>
</dbReference>
<organism evidence="12 13">
    <name type="scientific">Candidatus Woesebacteria bacterium RBG_16_34_12</name>
    <dbReference type="NCBI Taxonomy" id="1802480"/>
    <lineage>
        <taxon>Bacteria</taxon>
        <taxon>Candidatus Woeseibacteriota</taxon>
    </lineage>
</organism>
<dbReference type="Pfam" id="PF01272">
    <property type="entry name" value="GreA_GreB"/>
    <property type="match status" value="1"/>
</dbReference>
<dbReference type="Proteomes" id="UP000177053">
    <property type="component" value="Unassembled WGS sequence"/>
</dbReference>
<dbReference type="InterPro" id="IPR036953">
    <property type="entry name" value="GreA/GreB_C_sf"/>
</dbReference>
<dbReference type="GO" id="GO:0006354">
    <property type="term" value="P:DNA-templated transcription elongation"/>
    <property type="evidence" value="ECO:0007669"/>
    <property type="project" value="TreeGrafter"/>
</dbReference>
<dbReference type="GO" id="GO:0032784">
    <property type="term" value="P:regulation of DNA-templated transcription elongation"/>
    <property type="evidence" value="ECO:0007669"/>
    <property type="project" value="UniProtKB-UniRule"/>
</dbReference>
<evidence type="ECO:0000256" key="6">
    <source>
        <dbReference type="ARBA" id="ARBA00024916"/>
    </source>
</evidence>
<dbReference type="FunFam" id="3.10.50.30:FF:000001">
    <property type="entry name" value="Transcription elongation factor GreA"/>
    <property type="match status" value="1"/>
</dbReference>
<dbReference type="EMBL" id="MGFS01000018">
    <property type="protein sequence ID" value="OGM11374.1"/>
    <property type="molecule type" value="Genomic_DNA"/>
</dbReference>
<proteinExistence type="inferred from homology"/>
<dbReference type="InterPro" id="IPR028624">
    <property type="entry name" value="Tscrpt_elong_fac_GreA/B"/>
</dbReference>
<dbReference type="Gene3D" id="3.10.50.30">
    <property type="entry name" value="Transcription elongation factor, GreA/GreB, C-terminal domain"/>
    <property type="match status" value="1"/>
</dbReference>
<evidence type="ECO:0000256" key="7">
    <source>
        <dbReference type="ARBA" id="ARBA00030776"/>
    </source>
</evidence>
<sequence length="157" mass="17478">MNYLSFNQNIQLTKEGLEALKKELALFVDEKRPKLVERLSNARTQGDLAENSDYQNAKDELEFMDGKIEELKQVIDKAVVIKCKKNGCVSVGTKVKVKVNGSEHVFDIVGEWEADPKAKKISHTSPLGSALFGKRVGDRVEVEAPAGKITYEILSIE</sequence>
<feature type="domain" description="Transcription elongation factor GreA/GreB C-terminal" evidence="10">
    <location>
        <begin position="85"/>
        <end position="157"/>
    </location>
</feature>
<comment type="caution">
    <text evidence="12">The sequence shown here is derived from an EMBL/GenBank/DDBJ whole genome shotgun (WGS) entry which is preliminary data.</text>
</comment>
<evidence type="ECO:0000313" key="13">
    <source>
        <dbReference type="Proteomes" id="UP000177053"/>
    </source>
</evidence>
<evidence type="ECO:0000313" key="12">
    <source>
        <dbReference type="EMBL" id="OGM11374.1"/>
    </source>
</evidence>
<evidence type="ECO:0000259" key="11">
    <source>
        <dbReference type="Pfam" id="PF03449"/>
    </source>
</evidence>
<dbReference type="InterPro" id="IPR006359">
    <property type="entry name" value="Tscrpt_elong_fac_GreA"/>
</dbReference>
<feature type="domain" description="Transcription elongation factor GreA/GreB N-terminal" evidence="11">
    <location>
        <begin position="10"/>
        <end position="80"/>
    </location>
</feature>
<comment type="function">
    <text evidence="6 8 9">Necessary for efficient RNA polymerase transcription elongation past template-encoded arresting sites. The arresting sites in DNA have the property of trapping a certain fraction of elongating RNA polymerases that pass through, resulting in locked ternary complexes. Cleavage of the nascent transcript by cleavage factors such as GreA or GreB allows the resumption of elongation from the new 3'terminus. GreA releases sequences of 2 to 3 nucleotides.</text>
</comment>
<keyword evidence="4 8" id="KW-0238">DNA-binding</keyword>
<dbReference type="Pfam" id="PF03449">
    <property type="entry name" value="GreA_GreB_N"/>
    <property type="match status" value="1"/>
</dbReference>
<evidence type="ECO:0000256" key="5">
    <source>
        <dbReference type="ARBA" id="ARBA00023163"/>
    </source>
</evidence>
<evidence type="ECO:0000256" key="3">
    <source>
        <dbReference type="ARBA" id="ARBA00023015"/>
    </source>
</evidence>
<dbReference type="FunFam" id="1.10.287.180:FF:000001">
    <property type="entry name" value="Transcription elongation factor GreA"/>
    <property type="match status" value="1"/>
</dbReference>
<dbReference type="PANTHER" id="PTHR30437">
    <property type="entry name" value="TRANSCRIPTION ELONGATION FACTOR GREA"/>
    <property type="match status" value="1"/>
</dbReference>
<evidence type="ECO:0000256" key="1">
    <source>
        <dbReference type="ARBA" id="ARBA00008213"/>
    </source>
</evidence>
<accession>A0A1F7X8L3</accession>
<dbReference type="PANTHER" id="PTHR30437:SF4">
    <property type="entry name" value="TRANSCRIPTION ELONGATION FACTOR GREA"/>
    <property type="match status" value="1"/>
</dbReference>
<comment type="similarity">
    <text evidence="1 8 9">Belongs to the GreA/GreB family.</text>
</comment>
<dbReference type="SUPFAM" id="SSF54534">
    <property type="entry name" value="FKBP-like"/>
    <property type="match status" value="1"/>
</dbReference>
<dbReference type="HAMAP" id="MF_00105">
    <property type="entry name" value="GreA_GreB"/>
    <property type="match status" value="1"/>
</dbReference>
<evidence type="ECO:0000259" key="10">
    <source>
        <dbReference type="Pfam" id="PF01272"/>
    </source>
</evidence>
<dbReference type="InterPro" id="IPR018151">
    <property type="entry name" value="TF_GreA/GreB_CS"/>
</dbReference>
<dbReference type="PIRSF" id="PIRSF006092">
    <property type="entry name" value="GreA_GreB"/>
    <property type="match status" value="1"/>
</dbReference>
<dbReference type="AlphaFoldDB" id="A0A1F7X8L3"/>
<name>A0A1F7X8L3_9BACT</name>
<dbReference type="Gene3D" id="1.10.287.180">
    <property type="entry name" value="Transcription elongation factor, GreA/GreB, N-terminal domain"/>
    <property type="match status" value="1"/>
</dbReference>
<dbReference type="GO" id="GO:0003677">
    <property type="term" value="F:DNA binding"/>
    <property type="evidence" value="ECO:0007669"/>
    <property type="project" value="UniProtKB-UniRule"/>
</dbReference>
<keyword evidence="3 8" id="KW-0805">Transcription regulation</keyword>
<evidence type="ECO:0000256" key="4">
    <source>
        <dbReference type="ARBA" id="ARBA00023125"/>
    </source>
</evidence>
<dbReference type="InterPro" id="IPR001437">
    <property type="entry name" value="Tscrpt_elong_fac_GreA/B_C"/>
</dbReference>
<keyword evidence="5 8" id="KW-0804">Transcription</keyword>
<dbReference type="PROSITE" id="PS00829">
    <property type="entry name" value="GREAB_1"/>
    <property type="match status" value="1"/>
</dbReference>
<protein>
    <recommendedName>
        <fullName evidence="2 8">Transcription elongation factor GreA</fullName>
    </recommendedName>
    <alternativeName>
        <fullName evidence="7 8">Transcript cleavage factor GreA</fullName>
    </alternativeName>
</protein>
<dbReference type="NCBIfam" id="NF001263">
    <property type="entry name" value="PRK00226.1-4"/>
    <property type="match status" value="1"/>
</dbReference>
<evidence type="ECO:0000256" key="9">
    <source>
        <dbReference type="RuleBase" id="RU000556"/>
    </source>
</evidence>